<dbReference type="Gene3D" id="3.40.50.12780">
    <property type="entry name" value="N-terminal domain of ligase-like"/>
    <property type="match status" value="1"/>
</dbReference>
<protein>
    <submittedName>
        <fullName evidence="1">Beta-hydroxyacyl-ACP dehydratase</fullName>
    </submittedName>
</protein>
<gene>
    <name evidence="1" type="ORF">DM484_00255</name>
</gene>
<dbReference type="EMBL" id="QJPH01000033">
    <property type="protein sequence ID" value="PZN87576.1"/>
    <property type="molecule type" value="Genomic_DNA"/>
</dbReference>
<dbReference type="AlphaFoldDB" id="A0A2W4RZF0"/>
<organism evidence="1 2">
    <name type="scientific">Candidatus Methylumidiphilus alinenensis</name>
    <dbReference type="NCBI Taxonomy" id="2202197"/>
    <lineage>
        <taxon>Bacteria</taxon>
        <taxon>Pseudomonadati</taxon>
        <taxon>Pseudomonadota</taxon>
        <taxon>Gammaproteobacteria</taxon>
        <taxon>Methylococcales</taxon>
        <taxon>Candidatus Methylumidiphilus</taxon>
    </lineage>
</organism>
<dbReference type="InterPro" id="IPR042099">
    <property type="entry name" value="ANL_N_sf"/>
</dbReference>
<name>A0A2W4RZF0_9GAMM</name>
<comment type="caution">
    <text evidence="1">The sequence shown here is derived from an EMBL/GenBank/DDBJ whole genome shotgun (WGS) entry which is preliminary data.</text>
</comment>
<evidence type="ECO:0000313" key="1">
    <source>
        <dbReference type="EMBL" id="PZN87576.1"/>
    </source>
</evidence>
<dbReference type="Proteomes" id="UP000249396">
    <property type="component" value="Unassembled WGS sequence"/>
</dbReference>
<proteinExistence type="predicted"/>
<feature type="non-terminal residue" evidence="1">
    <location>
        <position position="166"/>
    </location>
</feature>
<dbReference type="SUPFAM" id="SSF56801">
    <property type="entry name" value="Acetyl-CoA synthetase-like"/>
    <property type="match status" value="1"/>
</dbReference>
<evidence type="ECO:0000313" key="2">
    <source>
        <dbReference type="Proteomes" id="UP000249396"/>
    </source>
</evidence>
<accession>A0A2W4RZF0</accession>
<sequence>MRQSFPLVTHSSLDELIAFREGREITVGRFFADVDRMARLLGSGGHLINLCCDRYHFMVGLAAGMVSGKTSLLPSSLTQGMLRALVEFAPDSVCLTDGCATAIDLPQIDYPEDEGNNGDGIVAGQSIPLIDGKQHVAYVFTSGSTGVPVPHLKTWASLVKNVRAEA</sequence>
<reference evidence="1 2" key="1">
    <citation type="journal article" date="2018" name="Aquat. Microb. Ecol.">
        <title>Gammaproteobacterial methanotrophs dominate.</title>
        <authorList>
            <person name="Rissanen A.J."/>
            <person name="Saarenheimo J."/>
            <person name="Tiirola M."/>
            <person name="Peura S."/>
            <person name="Aalto S.L."/>
            <person name="Karvinen A."/>
            <person name="Nykanen H."/>
        </authorList>
    </citation>
    <scope>NUCLEOTIDE SEQUENCE [LARGE SCALE GENOMIC DNA]</scope>
    <source>
        <strain evidence="1">AMbin10</strain>
    </source>
</reference>